<comment type="similarity">
    <text evidence="1">Belongs to the Skp family.</text>
</comment>
<dbReference type="Gene3D" id="3.30.910.20">
    <property type="entry name" value="Skp domain"/>
    <property type="match status" value="1"/>
</dbReference>
<dbReference type="GO" id="GO:0050821">
    <property type="term" value="P:protein stabilization"/>
    <property type="evidence" value="ECO:0007669"/>
    <property type="project" value="TreeGrafter"/>
</dbReference>
<name>A0A2W5F658_9SPHI</name>
<keyword evidence="3" id="KW-1133">Transmembrane helix</keyword>
<keyword evidence="3" id="KW-0812">Transmembrane</keyword>
<proteinExistence type="inferred from homology"/>
<dbReference type="InterPro" id="IPR024930">
    <property type="entry name" value="Skp_dom_sf"/>
</dbReference>
<evidence type="ECO:0000256" key="2">
    <source>
        <dbReference type="ARBA" id="ARBA00022729"/>
    </source>
</evidence>
<comment type="caution">
    <text evidence="4">The sequence shown here is derived from an EMBL/GenBank/DDBJ whole genome shotgun (WGS) entry which is preliminary data.</text>
</comment>
<feature type="transmembrane region" description="Helical" evidence="3">
    <location>
        <begin position="6"/>
        <end position="25"/>
    </location>
</feature>
<protein>
    <recommendedName>
        <fullName evidence="6">Outer membrane chaperone Skp (OmpH)</fullName>
    </recommendedName>
</protein>
<evidence type="ECO:0008006" key="6">
    <source>
        <dbReference type="Google" id="ProtNLM"/>
    </source>
</evidence>
<dbReference type="GO" id="GO:0005829">
    <property type="term" value="C:cytosol"/>
    <property type="evidence" value="ECO:0007669"/>
    <property type="project" value="TreeGrafter"/>
</dbReference>
<dbReference type="PANTHER" id="PTHR35089:SF1">
    <property type="entry name" value="CHAPERONE PROTEIN SKP"/>
    <property type="match status" value="1"/>
</dbReference>
<organism evidence="4 5">
    <name type="scientific">Pseudopedobacter saltans</name>
    <dbReference type="NCBI Taxonomy" id="151895"/>
    <lineage>
        <taxon>Bacteria</taxon>
        <taxon>Pseudomonadati</taxon>
        <taxon>Bacteroidota</taxon>
        <taxon>Sphingobacteriia</taxon>
        <taxon>Sphingobacteriales</taxon>
        <taxon>Sphingobacteriaceae</taxon>
        <taxon>Pseudopedobacter</taxon>
    </lineage>
</organism>
<dbReference type="SUPFAM" id="SSF111384">
    <property type="entry name" value="OmpH-like"/>
    <property type="match status" value="1"/>
</dbReference>
<keyword evidence="2" id="KW-0732">Signal</keyword>
<evidence type="ECO:0000313" key="4">
    <source>
        <dbReference type="EMBL" id="PZP49754.1"/>
    </source>
</evidence>
<dbReference type="PANTHER" id="PTHR35089">
    <property type="entry name" value="CHAPERONE PROTEIN SKP"/>
    <property type="match status" value="1"/>
</dbReference>
<dbReference type="InterPro" id="IPR005632">
    <property type="entry name" value="Chaperone_Skp"/>
</dbReference>
<dbReference type="Pfam" id="PF03938">
    <property type="entry name" value="OmpH"/>
    <property type="match status" value="1"/>
</dbReference>
<evidence type="ECO:0000256" key="3">
    <source>
        <dbReference type="SAM" id="Phobius"/>
    </source>
</evidence>
<dbReference type="EMBL" id="QFOI01000096">
    <property type="protein sequence ID" value="PZP49754.1"/>
    <property type="molecule type" value="Genomic_DNA"/>
</dbReference>
<accession>A0A2W5F658</accession>
<sequence length="212" mass="24118">MNNKFLLGLNVVLLIAVIFLFVLVFQLKSSLSKGGVTNTSSQATAAQPNGQTDPKIKIAYFELDSLSNNYTYYKNIRKSLSSKENQINSQLTSLKNAIINKAQYYQEKGPNMNQNEQIAAQQDMQKLQQNYGMKEQELTQQFHDETNKKLLDVRTRIQNFLKSYAKEKGYAYVVATSEDDNIFYYKDSVRNITTELVNGLNSLDKAADKPSK</sequence>
<keyword evidence="3" id="KW-0472">Membrane</keyword>
<dbReference type="Proteomes" id="UP000249645">
    <property type="component" value="Unassembled WGS sequence"/>
</dbReference>
<reference evidence="4 5" key="1">
    <citation type="submission" date="2017-11" db="EMBL/GenBank/DDBJ databases">
        <title>Infants hospitalized years apart are colonized by the same room-sourced microbial strains.</title>
        <authorList>
            <person name="Brooks B."/>
            <person name="Olm M.R."/>
            <person name="Firek B.A."/>
            <person name="Baker R."/>
            <person name="Thomas B.C."/>
            <person name="Morowitz M.J."/>
            <person name="Banfield J.F."/>
        </authorList>
    </citation>
    <scope>NUCLEOTIDE SEQUENCE [LARGE SCALE GENOMIC DNA]</scope>
    <source>
        <strain evidence="4">S2_009_000_R2_76</strain>
    </source>
</reference>
<dbReference type="GO" id="GO:0051082">
    <property type="term" value="F:unfolded protein binding"/>
    <property type="evidence" value="ECO:0007669"/>
    <property type="project" value="InterPro"/>
</dbReference>
<gene>
    <name evidence="4" type="ORF">DI598_07090</name>
</gene>
<evidence type="ECO:0000256" key="1">
    <source>
        <dbReference type="ARBA" id="ARBA00009091"/>
    </source>
</evidence>
<dbReference type="SMART" id="SM00935">
    <property type="entry name" value="OmpH"/>
    <property type="match status" value="1"/>
</dbReference>
<evidence type="ECO:0000313" key="5">
    <source>
        <dbReference type="Proteomes" id="UP000249645"/>
    </source>
</evidence>
<dbReference type="AlphaFoldDB" id="A0A2W5F658"/>